<keyword evidence="2" id="KW-0067">ATP-binding</keyword>
<dbReference type="InterPro" id="IPR029016">
    <property type="entry name" value="GAF-like_dom_sf"/>
</dbReference>
<dbReference type="AlphaFoldDB" id="A0A4U0S802"/>
<dbReference type="PANTHER" id="PTHR32071">
    <property type="entry name" value="TRANSCRIPTIONAL REGULATORY PROTEIN"/>
    <property type="match status" value="1"/>
</dbReference>
<gene>
    <name evidence="6" type="ORF">FCI23_35400</name>
</gene>
<dbReference type="Gene3D" id="3.30.450.40">
    <property type="match status" value="1"/>
</dbReference>
<evidence type="ECO:0000259" key="5">
    <source>
        <dbReference type="PROSITE" id="PS50045"/>
    </source>
</evidence>
<dbReference type="Gene3D" id="1.10.10.60">
    <property type="entry name" value="Homeodomain-like"/>
    <property type="match status" value="1"/>
</dbReference>
<dbReference type="GO" id="GO:0006355">
    <property type="term" value="P:regulation of DNA-templated transcription"/>
    <property type="evidence" value="ECO:0007669"/>
    <property type="project" value="InterPro"/>
</dbReference>
<evidence type="ECO:0000256" key="3">
    <source>
        <dbReference type="ARBA" id="ARBA00023015"/>
    </source>
</evidence>
<keyword evidence="3" id="KW-0805">Transcription regulation</keyword>
<dbReference type="PROSITE" id="PS50045">
    <property type="entry name" value="SIGMA54_INTERACT_4"/>
    <property type="match status" value="1"/>
</dbReference>
<name>A0A4U0S802_9ACTN</name>
<evidence type="ECO:0000256" key="1">
    <source>
        <dbReference type="ARBA" id="ARBA00022741"/>
    </source>
</evidence>
<dbReference type="SUPFAM" id="SSF52540">
    <property type="entry name" value="P-loop containing nucleoside triphosphate hydrolases"/>
    <property type="match status" value="1"/>
</dbReference>
<feature type="domain" description="Sigma-54 factor interaction" evidence="5">
    <location>
        <begin position="454"/>
        <end position="509"/>
    </location>
</feature>
<dbReference type="InterPro" id="IPR027417">
    <property type="entry name" value="P-loop_NTPase"/>
</dbReference>
<evidence type="ECO:0000313" key="6">
    <source>
        <dbReference type="EMBL" id="TKA04653.1"/>
    </source>
</evidence>
<dbReference type="InterPro" id="IPR058031">
    <property type="entry name" value="AAA_lid_NorR"/>
</dbReference>
<comment type="caution">
    <text evidence="6">The sequence shown here is derived from an EMBL/GenBank/DDBJ whole genome shotgun (WGS) entry which is preliminary data.</text>
</comment>
<dbReference type="InterPro" id="IPR002078">
    <property type="entry name" value="Sigma_54_int"/>
</dbReference>
<reference evidence="6 7" key="1">
    <citation type="submission" date="2019-04" db="EMBL/GenBank/DDBJ databases">
        <title>Streptomyces oryziradicis sp. nov., a novel actinomycete isolated from rhizosphere soil of rice (Oryza sativa L.).</title>
        <authorList>
            <person name="Li C."/>
        </authorList>
    </citation>
    <scope>NUCLEOTIDE SEQUENCE [LARGE SCALE GENOMIC DNA]</scope>
    <source>
        <strain evidence="6 7">NEAU-C40</strain>
    </source>
</reference>
<dbReference type="InterPro" id="IPR002197">
    <property type="entry name" value="HTH_Fis"/>
</dbReference>
<keyword evidence="4" id="KW-0804">Transcription</keyword>
<organism evidence="6 7">
    <name type="scientific">Actinacidiphila oryziradicis</name>
    <dbReference type="NCBI Taxonomy" id="2571141"/>
    <lineage>
        <taxon>Bacteria</taxon>
        <taxon>Bacillati</taxon>
        <taxon>Actinomycetota</taxon>
        <taxon>Actinomycetes</taxon>
        <taxon>Kitasatosporales</taxon>
        <taxon>Streptomycetaceae</taxon>
        <taxon>Actinacidiphila</taxon>
    </lineage>
</organism>
<evidence type="ECO:0000256" key="4">
    <source>
        <dbReference type="ARBA" id="ARBA00023163"/>
    </source>
</evidence>
<dbReference type="Pfam" id="PF02954">
    <property type="entry name" value="HTH_8"/>
    <property type="match status" value="1"/>
</dbReference>
<protein>
    <recommendedName>
        <fullName evidence="5">Sigma-54 factor interaction domain-containing protein</fullName>
    </recommendedName>
</protein>
<dbReference type="Pfam" id="PF25601">
    <property type="entry name" value="AAA_lid_14"/>
    <property type="match status" value="1"/>
</dbReference>
<dbReference type="EMBL" id="SUMC01000050">
    <property type="protein sequence ID" value="TKA04653.1"/>
    <property type="molecule type" value="Genomic_DNA"/>
</dbReference>
<dbReference type="GO" id="GO:0005524">
    <property type="term" value="F:ATP binding"/>
    <property type="evidence" value="ECO:0007669"/>
    <property type="project" value="UniProtKB-KW"/>
</dbReference>
<keyword evidence="7" id="KW-1185">Reference proteome</keyword>
<evidence type="ECO:0000256" key="2">
    <source>
        <dbReference type="ARBA" id="ARBA00022840"/>
    </source>
</evidence>
<evidence type="ECO:0000313" key="7">
    <source>
        <dbReference type="Proteomes" id="UP000305778"/>
    </source>
</evidence>
<dbReference type="OrthoDB" id="5496274at2"/>
<dbReference type="PRINTS" id="PR01590">
    <property type="entry name" value="HTHFIS"/>
</dbReference>
<proteinExistence type="predicted"/>
<dbReference type="SUPFAM" id="SSF46689">
    <property type="entry name" value="Homeodomain-like"/>
    <property type="match status" value="1"/>
</dbReference>
<dbReference type="Gene3D" id="1.10.8.60">
    <property type="match status" value="1"/>
</dbReference>
<accession>A0A4U0S802</accession>
<dbReference type="InterPro" id="IPR009057">
    <property type="entry name" value="Homeodomain-like_sf"/>
</dbReference>
<keyword evidence="1" id="KW-0547">Nucleotide-binding</keyword>
<sequence>MPDRVREARQELMRVGLLGEVRADGLIPDLILRSWRRSISNSVDGSAPCRRQHEIDTDSVLCRAAGPVLDRWQQHLTDTGTTLFLSDRAGSIVARRADDNRLRRRLDNAHAAEGFDYSEESVGTNGLGTSIVEGRAVYVQGSQHYNDALSELVCAAVPVRTPAGAVIASVSLGGPVGTASRLMVSLTKEIGQQIEERLRATARPQDLALAMSFMRFTNSGRPTVVMDHESLLANTPGLPYVSVHSHVMLWELLSSHDWSSGDTARLLVEDTSVEVVARRVLDGPRAHFVLNFHDLREPGPTASSYAVTGERRRSVLSASAPTSAPTPAAETRRAVALVEGMPGSGRATTARTLHARRESGTSLWTTVVSSAEDTPWATLTERLAEGTDVLVRRVENVGEHDAHHLSRLVAGQRSATQGAGRRGTLWITACSEYAPAAVRRIIDGIGPLARTETLARTPERIPGLVRDVLQQADPQGRHAFSPAALQALVQWHWPGNITELVDIVTALVRDVPTPVIQRRHLPERLRDAPPRRRLGLIEEAERDAIIRALDTAAGNKSEAATLLGIGRTTLYRKLRQLGLDGDESALQQTQ</sequence>
<dbReference type="GO" id="GO:0043565">
    <property type="term" value="F:sequence-specific DNA binding"/>
    <property type="evidence" value="ECO:0007669"/>
    <property type="project" value="InterPro"/>
</dbReference>
<dbReference type="RefSeq" id="WP_136728275.1">
    <property type="nucleotide sequence ID" value="NZ_SUMC01000050.1"/>
</dbReference>
<dbReference type="Proteomes" id="UP000305778">
    <property type="component" value="Unassembled WGS sequence"/>
</dbReference>